<evidence type="ECO:0000313" key="4">
    <source>
        <dbReference type="EMBL" id="SVA93073.1"/>
    </source>
</evidence>
<dbReference type="InterPro" id="IPR045229">
    <property type="entry name" value="TPP_enz"/>
</dbReference>
<protein>
    <recommendedName>
        <fullName evidence="5">Thiamine pyrophosphate enzyme central domain-containing protein</fullName>
    </recommendedName>
</protein>
<dbReference type="GO" id="GO:0005948">
    <property type="term" value="C:acetolactate synthase complex"/>
    <property type="evidence" value="ECO:0007669"/>
    <property type="project" value="TreeGrafter"/>
</dbReference>
<dbReference type="EMBL" id="UINC01022769">
    <property type="protein sequence ID" value="SVA93073.1"/>
    <property type="molecule type" value="Genomic_DNA"/>
</dbReference>
<dbReference type="InterPro" id="IPR029061">
    <property type="entry name" value="THDP-binding"/>
</dbReference>
<evidence type="ECO:0000256" key="1">
    <source>
        <dbReference type="ARBA" id="ARBA00007812"/>
    </source>
</evidence>
<evidence type="ECO:0000259" key="2">
    <source>
        <dbReference type="Pfam" id="PF00205"/>
    </source>
</evidence>
<dbReference type="PANTHER" id="PTHR18968">
    <property type="entry name" value="THIAMINE PYROPHOSPHATE ENZYMES"/>
    <property type="match status" value="1"/>
</dbReference>
<evidence type="ECO:0000259" key="3">
    <source>
        <dbReference type="Pfam" id="PF02775"/>
    </source>
</evidence>
<dbReference type="GO" id="GO:0000287">
    <property type="term" value="F:magnesium ion binding"/>
    <property type="evidence" value="ECO:0007669"/>
    <property type="project" value="InterPro"/>
</dbReference>
<dbReference type="GO" id="GO:0030976">
    <property type="term" value="F:thiamine pyrophosphate binding"/>
    <property type="evidence" value="ECO:0007669"/>
    <property type="project" value="InterPro"/>
</dbReference>
<dbReference type="InterPro" id="IPR011766">
    <property type="entry name" value="TPP_enzyme_TPP-bd"/>
</dbReference>
<dbReference type="GO" id="GO:0009099">
    <property type="term" value="P:L-valine biosynthetic process"/>
    <property type="evidence" value="ECO:0007669"/>
    <property type="project" value="TreeGrafter"/>
</dbReference>
<comment type="similarity">
    <text evidence="1">Belongs to the TPP enzyme family.</text>
</comment>
<dbReference type="SUPFAM" id="SSF52518">
    <property type="entry name" value="Thiamin diphosphate-binding fold (THDP-binding)"/>
    <property type="match status" value="1"/>
</dbReference>
<dbReference type="PANTHER" id="PTHR18968:SF13">
    <property type="entry name" value="ACETOLACTATE SYNTHASE CATALYTIC SUBUNIT, MITOCHONDRIAL"/>
    <property type="match status" value="1"/>
</dbReference>
<dbReference type="AlphaFoldDB" id="A0A381ZWG6"/>
<dbReference type="SUPFAM" id="SSF52467">
    <property type="entry name" value="DHS-like NAD/FAD-binding domain"/>
    <property type="match status" value="1"/>
</dbReference>
<sequence>SSTPVIIAGQGILYAGATKELATLAERTQTPVISTLNGKSAFPENHPLALGCAGLSQPDGVIHFLNKADLILGLGTSFTRSEYITPFPTKGRIYAQITNWEGDLSKDYPIDLGVIGDAKSTIAAMNHEIQSRLGVKKHRDNDAIPKEIAAVKQAFFQKWQPLLESNKRPINPYRVIWDLMHVVDRTKTIVTHEAGSPRDQTIPFYEAIVPHGYIGWGKTTQLGTSLGLIQGAKLSKPDYTCVNIMGDAAIGMVGMDFETAARNQIGTTTIVLKNSVMGDYTGYHPVAADKFEIHKLGGNYADVAVALGGYGEQVTEPGNLKSALRRALAENAEGIPALIEVISAEESRKAVTSHSDH</sequence>
<feature type="domain" description="Thiamine pyrophosphate enzyme TPP-binding" evidence="3">
    <location>
        <begin position="203"/>
        <end position="341"/>
    </location>
</feature>
<proteinExistence type="inferred from homology"/>
<dbReference type="InterPro" id="IPR029035">
    <property type="entry name" value="DHS-like_NAD/FAD-binding_dom"/>
</dbReference>
<dbReference type="Pfam" id="PF02775">
    <property type="entry name" value="TPP_enzyme_C"/>
    <property type="match status" value="1"/>
</dbReference>
<accession>A0A381ZWG6</accession>
<dbReference type="Gene3D" id="3.40.50.970">
    <property type="match status" value="1"/>
</dbReference>
<reference evidence="4" key="1">
    <citation type="submission" date="2018-05" db="EMBL/GenBank/DDBJ databases">
        <authorList>
            <person name="Lanie J.A."/>
            <person name="Ng W.-L."/>
            <person name="Kazmierczak K.M."/>
            <person name="Andrzejewski T.M."/>
            <person name="Davidsen T.M."/>
            <person name="Wayne K.J."/>
            <person name="Tettelin H."/>
            <person name="Glass J.I."/>
            <person name="Rusch D."/>
            <person name="Podicherti R."/>
            <person name="Tsui H.-C.T."/>
            <person name="Winkler M.E."/>
        </authorList>
    </citation>
    <scope>NUCLEOTIDE SEQUENCE</scope>
</reference>
<organism evidence="4">
    <name type="scientific">marine metagenome</name>
    <dbReference type="NCBI Taxonomy" id="408172"/>
    <lineage>
        <taxon>unclassified sequences</taxon>
        <taxon>metagenomes</taxon>
        <taxon>ecological metagenomes</taxon>
    </lineage>
</organism>
<dbReference type="Pfam" id="PF00205">
    <property type="entry name" value="TPP_enzyme_M"/>
    <property type="match status" value="1"/>
</dbReference>
<name>A0A381ZWG6_9ZZZZ</name>
<feature type="non-terminal residue" evidence="4">
    <location>
        <position position="1"/>
    </location>
</feature>
<feature type="domain" description="Thiamine pyrophosphate enzyme central" evidence="2">
    <location>
        <begin position="2"/>
        <end position="124"/>
    </location>
</feature>
<dbReference type="Gene3D" id="3.40.50.1220">
    <property type="entry name" value="TPP-binding domain"/>
    <property type="match status" value="1"/>
</dbReference>
<dbReference type="GO" id="GO:0050660">
    <property type="term" value="F:flavin adenine dinucleotide binding"/>
    <property type="evidence" value="ECO:0007669"/>
    <property type="project" value="TreeGrafter"/>
</dbReference>
<dbReference type="GO" id="GO:0003984">
    <property type="term" value="F:acetolactate synthase activity"/>
    <property type="evidence" value="ECO:0007669"/>
    <property type="project" value="TreeGrafter"/>
</dbReference>
<gene>
    <name evidence="4" type="ORF">METZ01_LOCUS145927</name>
</gene>
<dbReference type="GO" id="GO:0009097">
    <property type="term" value="P:isoleucine biosynthetic process"/>
    <property type="evidence" value="ECO:0007669"/>
    <property type="project" value="TreeGrafter"/>
</dbReference>
<evidence type="ECO:0008006" key="5">
    <source>
        <dbReference type="Google" id="ProtNLM"/>
    </source>
</evidence>
<dbReference type="InterPro" id="IPR012000">
    <property type="entry name" value="Thiamin_PyroP_enz_cen_dom"/>
</dbReference>